<dbReference type="Proteomes" id="UP000769157">
    <property type="component" value="Unassembled WGS sequence"/>
</dbReference>
<organism evidence="1 2">
    <name type="scientific">Ogataea philodendri</name>
    <dbReference type="NCBI Taxonomy" id="1378263"/>
    <lineage>
        <taxon>Eukaryota</taxon>
        <taxon>Fungi</taxon>
        <taxon>Dikarya</taxon>
        <taxon>Ascomycota</taxon>
        <taxon>Saccharomycotina</taxon>
        <taxon>Pichiomycetes</taxon>
        <taxon>Pichiales</taxon>
        <taxon>Pichiaceae</taxon>
        <taxon>Ogataea</taxon>
    </lineage>
</organism>
<keyword evidence="2" id="KW-1185">Reference proteome</keyword>
<gene>
    <name evidence="1" type="ORF">OGAPHI_003010</name>
</gene>
<comment type="caution">
    <text evidence="1">The sequence shown here is derived from an EMBL/GenBank/DDBJ whole genome shotgun (WGS) entry which is preliminary data.</text>
</comment>
<dbReference type="GeneID" id="70234977"/>
<protein>
    <submittedName>
        <fullName evidence="1">Uncharacterized protein</fullName>
    </submittedName>
</protein>
<evidence type="ECO:0000313" key="2">
    <source>
        <dbReference type="Proteomes" id="UP000769157"/>
    </source>
</evidence>
<reference evidence="1" key="2">
    <citation type="submission" date="2021-01" db="EMBL/GenBank/DDBJ databases">
        <authorList>
            <person name="Schikora-Tamarit M.A."/>
        </authorList>
    </citation>
    <scope>NUCLEOTIDE SEQUENCE</scope>
    <source>
        <strain evidence="1">CBS6075</strain>
    </source>
</reference>
<evidence type="ECO:0000313" key="1">
    <source>
        <dbReference type="EMBL" id="KAH3667361.1"/>
    </source>
</evidence>
<reference evidence="1" key="1">
    <citation type="journal article" date="2021" name="Open Biol.">
        <title>Shared evolutionary footprints suggest mitochondrial oxidative damage underlies multiple complex I losses in fungi.</title>
        <authorList>
            <person name="Schikora-Tamarit M.A."/>
            <person name="Marcet-Houben M."/>
            <person name="Nosek J."/>
            <person name="Gabaldon T."/>
        </authorList>
    </citation>
    <scope>NUCLEOTIDE SEQUENCE</scope>
    <source>
        <strain evidence="1">CBS6075</strain>
    </source>
</reference>
<sequence>MSEGSTARIGGFGAGGAGGATTGWAAGGSRLVSGSGSGCKVQLSSCGRAAGGNEEVAVEPLPGLGGGWILEVSGNSNFLGGSLTSVLVLDGRLGFCGPALNCWGDCCWSSLTVGGGGWILLMSGSSYLRGGSVVSELVLEMPLFLEPPVATGDTSEDADGDEMDWAFCTADILAFCCDSSFIFCILILKSLSLSFFRCSASVLFAFGGGGPYLVMSNSIKDCLNFGSSTGGSPFFFLAAAGSAPDGENVDAEVTDCASELS</sequence>
<proteinExistence type="predicted"/>
<dbReference type="RefSeq" id="XP_046062173.1">
    <property type="nucleotide sequence ID" value="XM_046203943.1"/>
</dbReference>
<dbReference type="AlphaFoldDB" id="A0A9P8P921"/>
<dbReference type="EMBL" id="JAEUBE010000183">
    <property type="protein sequence ID" value="KAH3667361.1"/>
    <property type="molecule type" value="Genomic_DNA"/>
</dbReference>
<accession>A0A9P8P921</accession>
<name>A0A9P8P921_9ASCO</name>